<comment type="catalytic activity">
    <reaction evidence="19">
        <text>(2E)-decenoyl-CoA + NADPH + H(+) = decanoyl-CoA + NADP(+)</text>
        <dbReference type="Rhea" id="RHEA:44960"/>
        <dbReference type="ChEBI" id="CHEBI:15378"/>
        <dbReference type="ChEBI" id="CHEBI:57783"/>
        <dbReference type="ChEBI" id="CHEBI:58349"/>
        <dbReference type="ChEBI" id="CHEBI:61406"/>
        <dbReference type="ChEBI" id="CHEBI:61430"/>
    </reaction>
    <physiologicalReaction direction="left-to-right" evidence="19">
        <dbReference type="Rhea" id="RHEA:44961"/>
    </physiologicalReaction>
</comment>
<comment type="catalytic activity">
    <reaction evidence="15">
        <text>(2E)-dodecenoyl-CoA + NADPH + H(+) = dodecanoyl-CoA + NADP(+)</text>
        <dbReference type="Rhea" id="RHEA:44964"/>
        <dbReference type="ChEBI" id="CHEBI:15378"/>
        <dbReference type="ChEBI" id="CHEBI:57330"/>
        <dbReference type="ChEBI" id="CHEBI:57375"/>
        <dbReference type="ChEBI" id="CHEBI:57783"/>
        <dbReference type="ChEBI" id="CHEBI:58349"/>
    </reaction>
    <physiologicalReaction direction="left-to-right" evidence="15">
        <dbReference type="Rhea" id="RHEA:44965"/>
    </physiologicalReaction>
</comment>
<evidence type="ECO:0000256" key="7">
    <source>
        <dbReference type="ARBA" id="ARBA00023002"/>
    </source>
</evidence>
<evidence type="ECO:0000256" key="2">
    <source>
        <dbReference type="ARBA" id="ARBA00005189"/>
    </source>
</evidence>
<evidence type="ECO:0000256" key="18">
    <source>
        <dbReference type="ARBA" id="ARBA00049251"/>
    </source>
</evidence>
<dbReference type="PANTHER" id="PTHR24317:SF7">
    <property type="entry name" value="PEROXISOMAL TRANS-2-ENOYL-COA REDUCTASE"/>
    <property type="match status" value="1"/>
</dbReference>
<evidence type="ECO:0000256" key="4">
    <source>
        <dbReference type="ARBA" id="ARBA00022553"/>
    </source>
</evidence>
<evidence type="ECO:0000256" key="20">
    <source>
        <dbReference type="ARBA" id="ARBA00049559"/>
    </source>
</evidence>
<dbReference type="EMBL" id="SSXH01000933">
    <property type="protein sequence ID" value="THJ33169.1"/>
    <property type="molecule type" value="Genomic_DNA"/>
</dbReference>
<evidence type="ECO:0000256" key="5">
    <source>
        <dbReference type="ARBA" id="ARBA00022832"/>
    </source>
</evidence>
<keyword evidence="4" id="KW-0597">Phosphoprotein</keyword>
<evidence type="ECO:0000256" key="19">
    <source>
        <dbReference type="ARBA" id="ARBA00049386"/>
    </source>
</evidence>
<proteinExistence type="predicted"/>
<keyword evidence="7" id="KW-0560">Oxidoreductase</keyword>
<sequence>AAEWARHRIRVNAIAPGPIPTEYAWAMLNPTGRSSSGATQTDRIPAGRPGTVAELANLVIFLLSDACDYLTGQTIAMDGGQMLAGPGTFAELAKLTDADWSEARAQSKAASAVSAAQRTPG</sequence>
<evidence type="ECO:0000256" key="16">
    <source>
        <dbReference type="ARBA" id="ARBA00048686"/>
    </source>
</evidence>
<evidence type="ECO:0000256" key="13">
    <source>
        <dbReference type="ARBA" id="ARBA00038849"/>
    </source>
</evidence>
<dbReference type="PANTHER" id="PTHR24317">
    <property type="entry name" value="PEROXISOMAL TRANS-2-ENOYL-COA REDUCTASE"/>
    <property type="match status" value="1"/>
</dbReference>
<protein>
    <recommendedName>
        <fullName evidence="14">Peroxisomal trans-2-enoyl-CoA reductase</fullName>
        <ecNumber evidence="13">1.3.1.38</ecNumber>
    </recommendedName>
</protein>
<keyword evidence="6" id="KW-0521">NADP</keyword>
<evidence type="ECO:0000256" key="3">
    <source>
        <dbReference type="ARBA" id="ARBA00022516"/>
    </source>
</evidence>
<evidence type="ECO:0000256" key="6">
    <source>
        <dbReference type="ARBA" id="ARBA00022857"/>
    </source>
</evidence>
<keyword evidence="8" id="KW-0443">Lipid metabolism</keyword>
<comment type="caution">
    <text evidence="21">The sequence shown here is derived from an EMBL/GenBank/DDBJ whole genome shotgun (WGS) entry which is preliminary data.</text>
</comment>
<feature type="non-terminal residue" evidence="21">
    <location>
        <position position="1"/>
    </location>
</feature>
<evidence type="ECO:0000313" key="21">
    <source>
        <dbReference type="EMBL" id="THJ33169.1"/>
    </source>
</evidence>
<keyword evidence="9" id="KW-0576">Peroxisome</keyword>
<dbReference type="GO" id="GO:0006633">
    <property type="term" value="P:fatty acid biosynthetic process"/>
    <property type="evidence" value="ECO:0007669"/>
    <property type="project" value="UniProtKB-KW"/>
</dbReference>
<reference evidence="21 22" key="1">
    <citation type="submission" date="2019-04" db="EMBL/GenBank/DDBJ databases">
        <title>Draft genome sequences for three unisolated Alnus-infective Frankia Sp+ strains, AgTrS, AiOr and AvVan, the first sequenced Frankia strains able to sporulate in-planta.</title>
        <authorList>
            <person name="Bethencourt L."/>
            <person name="Vautrin F."/>
            <person name="Taib N."/>
            <person name="Dubost A."/>
            <person name="Castro-Garcia L."/>
            <person name="Imbaud O."/>
            <person name="Abrouk D."/>
            <person name="Fournier P."/>
            <person name="Briolay J."/>
            <person name="Nguyen A."/>
            <person name="Normand P."/>
            <person name="Fernandez M.P."/>
            <person name="Brochier-Armanet C."/>
            <person name="Herrera-Belaroussi A."/>
        </authorList>
    </citation>
    <scope>NUCLEOTIDE SEQUENCE [LARGE SCALE GENOMIC DNA]</scope>
    <source>
        <strain evidence="21 22">AvVan</strain>
    </source>
</reference>
<dbReference type="Pfam" id="PF13561">
    <property type="entry name" value="adh_short_C2"/>
    <property type="match status" value="1"/>
</dbReference>
<dbReference type="GO" id="GO:0019166">
    <property type="term" value="F:trans-2-enoyl-CoA reductase (NADPH) activity"/>
    <property type="evidence" value="ECO:0007669"/>
    <property type="project" value="UniProtKB-EC"/>
</dbReference>
<evidence type="ECO:0000256" key="8">
    <source>
        <dbReference type="ARBA" id="ARBA00023098"/>
    </source>
</evidence>
<dbReference type="PRINTS" id="PR00081">
    <property type="entry name" value="GDHRDH"/>
</dbReference>
<evidence type="ECO:0000256" key="9">
    <source>
        <dbReference type="ARBA" id="ARBA00023140"/>
    </source>
</evidence>
<evidence type="ECO:0000256" key="1">
    <source>
        <dbReference type="ARBA" id="ARBA00004275"/>
    </source>
</evidence>
<dbReference type="EC" id="1.3.1.38" evidence="13"/>
<keyword evidence="3" id="KW-0444">Lipid biosynthesis</keyword>
<comment type="catalytic activity">
    <reaction evidence="17">
        <text>(2E)-hexenoyl-CoA + NADPH + H(+) = hexanoyl-CoA + NADP(+)</text>
        <dbReference type="Rhea" id="RHEA:44956"/>
        <dbReference type="ChEBI" id="CHEBI:15378"/>
        <dbReference type="ChEBI" id="CHEBI:57783"/>
        <dbReference type="ChEBI" id="CHEBI:58349"/>
        <dbReference type="ChEBI" id="CHEBI:62077"/>
        <dbReference type="ChEBI" id="CHEBI:62620"/>
    </reaction>
    <physiologicalReaction direction="left-to-right" evidence="17">
        <dbReference type="Rhea" id="RHEA:44957"/>
    </physiologicalReaction>
</comment>
<dbReference type="OrthoDB" id="286404at2"/>
<comment type="subunit">
    <text evidence="12">Interacts with PEX5, probably required to target it into peroxisomes.</text>
</comment>
<keyword evidence="10" id="KW-0275">Fatty acid biosynthesis</keyword>
<keyword evidence="22" id="KW-1185">Reference proteome</keyword>
<organism evidence="21 22">
    <name type="scientific">Candidatus Frankia alpina</name>
    <dbReference type="NCBI Taxonomy" id="2699483"/>
    <lineage>
        <taxon>Bacteria</taxon>
        <taxon>Bacillati</taxon>
        <taxon>Actinomycetota</taxon>
        <taxon>Actinomycetes</taxon>
        <taxon>Frankiales</taxon>
        <taxon>Frankiaceae</taxon>
        <taxon>Frankia</taxon>
    </lineage>
</organism>
<comment type="function">
    <text evidence="11">Participates in chain elongation of fatty acids. Catalyzes the reduction of trans-2-enoyl-CoAs of varying chain lengths from 6:1 to 16:1, having maximum activity with 10:1 CoA. Has no 2,4-dienoyl-CoA reductase activity.</text>
</comment>
<comment type="catalytic activity">
    <reaction evidence="20">
        <text>(2E)-octenoyl-CoA + NADPH + H(+) = octanoyl-CoA + NADP(+)</text>
        <dbReference type="Rhea" id="RHEA:44952"/>
        <dbReference type="ChEBI" id="CHEBI:15378"/>
        <dbReference type="ChEBI" id="CHEBI:57386"/>
        <dbReference type="ChEBI" id="CHEBI:57783"/>
        <dbReference type="ChEBI" id="CHEBI:58349"/>
        <dbReference type="ChEBI" id="CHEBI:62242"/>
    </reaction>
    <physiologicalReaction direction="left-to-right" evidence="20">
        <dbReference type="Rhea" id="RHEA:44953"/>
    </physiologicalReaction>
</comment>
<comment type="subcellular location">
    <subcellularLocation>
        <location evidence="1">Peroxisome</location>
    </subcellularLocation>
</comment>
<dbReference type="RefSeq" id="WP_136449612.1">
    <property type="nucleotide sequence ID" value="NZ_SSXH01000933.1"/>
</dbReference>
<evidence type="ECO:0000256" key="12">
    <source>
        <dbReference type="ARBA" id="ARBA00038622"/>
    </source>
</evidence>
<accession>A0A4S5BLN1</accession>
<evidence type="ECO:0000256" key="15">
    <source>
        <dbReference type="ARBA" id="ARBA00047570"/>
    </source>
</evidence>
<dbReference type="SUPFAM" id="SSF51735">
    <property type="entry name" value="NAD(P)-binding Rossmann-fold domains"/>
    <property type="match status" value="1"/>
</dbReference>
<comment type="pathway">
    <text evidence="2">Lipid metabolism.</text>
</comment>
<dbReference type="Gene3D" id="3.40.50.720">
    <property type="entry name" value="NAD(P)-binding Rossmann-like Domain"/>
    <property type="match status" value="1"/>
</dbReference>
<comment type="catalytic activity">
    <reaction evidence="16">
        <text>(2E)-tetradecenoyl-CoA + NADPH + H(+) = tetradecanoyl-CoA + NADP(+)</text>
        <dbReference type="Rhea" id="RHEA:44968"/>
        <dbReference type="ChEBI" id="CHEBI:15378"/>
        <dbReference type="ChEBI" id="CHEBI:57385"/>
        <dbReference type="ChEBI" id="CHEBI:57783"/>
        <dbReference type="ChEBI" id="CHEBI:58349"/>
        <dbReference type="ChEBI" id="CHEBI:61405"/>
    </reaction>
    <physiologicalReaction direction="left-to-right" evidence="16">
        <dbReference type="Rhea" id="RHEA:44969"/>
    </physiologicalReaction>
</comment>
<name>A0A4S5BLN1_9ACTN</name>
<keyword evidence="5" id="KW-0276">Fatty acid metabolism</keyword>
<dbReference type="InterPro" id="IPR002347">
    <property type="entry name" value="SDR_fam"/>
</dbReference>
<dbReference type="InterPro" id="IPR052388">
    <property type="entry name" value="Peroxisomal_t2-enoyl-CoA_red"/>
</dbReference>
<evidence type="ECO:0000256" key="17">
    <source>
        <dbReference type="ARBA" id="ARBA00049108"/>
    </source>
</evidence>
<dbReference type="AlphaFoldDB" id="A0A4S5BLN1"/>
<dbReference type="InterPro" id="IPR036291">
    <property type="entry name" value="NAD(P)-bd_dom_sf"/>
</dbReference>
<evidence type="ECO:0000256" key="10">
    <source>
        <dbReference type="ARBA" id="ARBA00023160"/>
    </source>
</evidence>
<evidence type="ECO:0000313" key="22">
    <source>
        <dbReference type="Proteomes" id="UP000305282"/>
    </source>
</evidence>
<dbReference type="Proteomes" id="UP000305282">
    <property type="component" value="Unassembled WGS sequence"/>
</dbReference>
<gene>
    <name evidence="21" type="ORF">E7Y31_22135</name>
</gene>
<evidence type="ECO:0000256" key="11">
    <source>
        <dbReference type="ARBA" id="ARBA00037124"/>
    </source>
</evidence>
<comment type="catalytic activity">
    <reaction evidence="18">
        <text>a (2E)-enoyl-CoA + NADPH + H(+) = a 2,3-saturated acyl-CoA + NADP(+)</text>
        <dbReference type="Rhea" id="RHEA:33763"/>
        <dbReference type="ChEBI" id="CHEBI:15378"/>
        <dbReference type="ChEBI" id="CHEBI:57783"/>
        <dbReference type="ChEBI" id="CHEBI:58349"/>
        <dbReference type="ChEBI" id="CHEBI:58856"/>
        <dbReference type="ChEBI" id="CHEBI:65111"/>
        <dbReference type="EC" id="1.3.1.38"/>
    </reaction>
    <physiologicalReaction direction="left-to-right" evidence="18">
        <dbReference type="Rhea" id="RHEA:33764"/>
    </physiologicalReaction>
</comment>
<evidence type="ECO:0000256" key="14">
    <source>
        <dbReference type="ARBA" id="ARBA00041063"/>
    </source>
</evidence>